<keyword evidence="3" id="KW-1185">Reference proteome</keyword>
<dbReference type="EMBL" id="NHRY01000257">
    <property type="protein sequence ID" value="PPQ27547.1"/>
    <property type="molecule type" value="Genomic_DNA"/>
</dbReference>
<dbReference type="PROSITE" id="PS51729">
    <property type="entry name" value="GNAT_YJDJ"/>
    <property type="match status" value="1"/>
</dbReference>
<keyword evidence="2" id="KW-0808">Transferase</keyword>
<accession>A0A2S6MYV7</accession>
<dbReference type="RefSeq" id="WP_104521912.1">
    <property type="nucleotide sequence ID" value="NZ_NHRY01000257.1"/>
</dbReference>
<dbReference type="PANTHER" id="PTHR31435">
    <property type="entry name" value="PROTEIN NATD1"/>
    <property type="match status" value="1"/>
</dbReference>
<protein>
    <submittedName>
        <fullName evidence="2">N-acetyltransferase</fullName>
    </submittedName>
</protein>
<dbReference type="Gene3D" id="3.40.630.30">
    <property type="match status" value="1"/>
</dbReference>
<evidence type="ECO:0000313" key="2">
    <source>
        <dbReference type="EMBL" id="PPQ27547.1"/>
    </source>
</evidence>
<dbReference type="Proteomes" id="UP000239724">
    <property type="component" value="Unassembled WGS sequence"/>
</dbReference>
<dbReference type="GO" id="GO:0016740">
    <property type="term" value="F:transferase activity"/>
    <property type="evidence" value="ECO:0007669"/>
    <property type="project" value="UniProtKB-KW"/>
</dbReference>
<comment type="caution">
    <text evidence="2">The sequence shown here is derived from an EMBL/GenBank/DDBJ whole genome shotgun (WGS) entry which is preliminary data.</text>
</comment>
<sequence length="90" mass="9980">MADLTDNVARHRYEMTIDGVVAFIQYRKEADHVVLVHTEVPEALSGQGIGSAIARAVLDDARARGRRVVPECEFVASYIERHPEYASLVA</sequence>
<dbReference type="AlphaFoldDB" id="A0A2S6MYV7"/>
<dbReference type="InterPro" id="IPR031165">
    <property type="entry name" value="GNAT_YJDJ"/>
</dbReference>
<dbReference type="PANTHER" id="PTHR31435:SF10">
    <property type="entry name" value="BSR4717 PROTEIN"/>
    <property type="match status" value="1"/>
</dbReference>
<organism evidence="2 3">
    <name type="scientific">Rhodopila globiformis</name>
    <name type="common">Rhodopseudomonas globiformis</name>
    <dbReference type="NCBI Taxonomy" id="1071"/>
    <lineage>
        <taxon>Bacteria</taxon>
        <taxon>Pseudomonadati</taxon>
        <taxon>Pseudomonadota</taxon>
        <taxon>Alphaproteobacteria</taxon>
        <taxon>Acetobacterales</taxon>
        <taxon>Acetobacteraceae</taxon>
        <taxon>Rhodopila</taxon>
    </lineage>
</organism>
<reference evidence="2 3" key="1">
    <citation type="journal article" date="2018" name="Arch. Microbiol.">
        <title>New insights into the metabolic potential of the phototrophic purple bacterium Rhodopila globiformis DSM 161(T) from its draft genome sequence and evidence for a vanadium-dependent nitrogenase.</title>
        <authorList>
            <person name="Imhoff J.F."/>
            <person name="Rahn T."/>
            <person name="Kunzel S."/>
            <person name="Neulinger S.C."/>
        </authorList>
    </citation>
    <scope>NUCLEOTIDE SEQUENCE [LARGE SCALE GENOMIC DNA]</scope>
    <source>
        <strain evidence="2 3">DSM 161</strain>
    </source>
</reference>
<dbReference type="InterPro" id="IPR045057">
    <property type="entry name" value="Gcn5-rel_NAT"/>
</dbReference>
<evidence type="ECO:0000313" key="3">
    <source>
        <dbReference type="Proteomes" id="UP000239724"/>
    </source>
</evidence>
<evidence type="ECO:0000259" key="1">
    <source>
        <dbReference type="PROSITE" id="PS51729"/>
    </source>
</evidence>
<dbReference type="InterPro" id="IPR016181">
    <property type="entry name" value="Acyl_CoA_acyltransferase"/>
</dbReference>
<proteinExistence type="predicted"/>
<dbReference type="Pfam" id="PF14542">
    <property type="entry name" value="Acetyltransf_CG"/>
    <property type="match status" value="1"/>
</dbReference>
<gene>
    <name evidence="2" type="ORF">CCS01_26890</name>
</gene>
<feature type="domain" description="N-acetyltransferase" evidence="1">
    <location>
        <begin position="5"/>
        <end position="90"/>
    </location>
</feature>
<name>A0A2S6MYV7_RHOGL</name>
<dbReference type="CDD" id="cd04301">
    <property type="entry name" value="NAT_SF"/>
    <property type="match status" value="1"/>
</dbReference>
<dbReference type="OrthoDB" id="9800945at2"/>
<dbReference type="SUPFAM" id="SSF55729">
    <property type="entry name" value="Acyl-CoA N-acyltransferases (Nat)"/>
    <property type="match status" value="1"/>
</dbReference>